<dbReference type="AlphaFoldDB" id="A0A644XZL7"/>
<proteinExistence type="predicted"/>
<comment type="caution">
    <text evidence="1">The sequence shown here is derived from an EMBL/GenBank/DDBJ whole genome shotgun (WGS) entry which is preliminary data.</text>
</comment>
<gene>
    <name evidence="1" type="ORF">SDC9_67791</name>
</gene>
<sequence length="58" mass="6738">MQMQTAGVPEMLRDLYFLMCESAADKEEFTSFLLYCAGRLKKGEPVLKVWLDYQKRAS</sequence>
<accession>A0A644XZL7</accession>
<protein>
    <submittedName>
        <fullName evidence="1">Uncharacterized protein</fullName>
    </submittedName>
</protein>
<evidence type="ECO:0000313" key="1">
    <source>
        <dbReference type="EMBL" id="MPM21347.1"/>
    </source>
</evidence>
<reference evidence="1" key="1">
    <citation type="submission" date="2019-08" db="EMBL/GenBank/DDBJ databases">
        <authorList>
            <person name="Kucharzyk K."/>
            <person name="Murdoch R.W."/>
            <person name="Higgins S."/>
            <person name="Loffler F."/>
        </authorList>
    </citation>
    <scope>NUCLEOTIDE SEQUENCE</scope>
</reference>
<organism evidence="1">
    <name type="scientific">bioreactor metagenome</name>
    <dbReference type="NCBI Taxonomy" id="1076179"/>
    <lineage>
        <taxon>unclassified sequences</taxon>
        <taxon>metagenomes</taxon>
        <taxon>ecological metagenomes</taxon>
    </lineage>
</organism>
<name>A0A644XZL7_9ZZZZ</name>
<dbReference type="EMBL" id="VSSQ01003571">
    <property type="protein sequence ID" value="MPM21347.1"/>
    <property type="molecule type" value="Genomic_DNA"/>
</dbReference>